<sequence length="144" mass="16066">MITEQAIVIDYQDGKVTVECQANQGCGGCASKASCGTAALTELTGKSTRYQFTFSCSRPMQIGEIVEIGLPEQSLLKLALIGYTLPLMVLIISVLVGNYWFTQEWQNILFTVFSTACAFVGVKLINRRLQQQQKYQPYLIERIL</sequence>
<keyword evidence="1" id="KW-1133">Transmembrane helix</keyword>
<evidence type="ECO:0000256" key="1">
    <source>
        <dbReference type="SAM" id="Phobius"/>
    </source>
</evidence>
<evidence type="ECO:0000313" key="2">
    <source>
        <dbReference type="EMBL" id="MFC0323376.1"/>
    </source>
</evidence>
<gene>
    <name evidence="2" type="ORF">ACFFHT_07370</name>
</gene>
<keyword evidence="1" id="KW-0472">Membrane</keyword>
<dbReference type="RefSeq" id="WP_382374911.1">
    <property type="nucleotide sequence ID" value="NZ_JBHLWA010000032.1"/>
</dbReference>
<proteinExistence type="predicted"/>
<protein>
    <submittedName>
        <fullName evidence="2">SoxR reducing system RseC family protein</fullName>
    </submittedName>
</protein>
<dbReference type="Pfam" id="PF04246">
    <property type="entry name" value="RseC_MucC"/>
    <property type="match status" value="1"/>
</dbReference>
<accession>A0ABV6HWX0</accession>
<evidence type="ECO:0000313" key="3">
    <source>
        <dbReference type="Proteomes" id="UP001589769"/>
    </source>
</evidence>
<feature type="transmembrane region" description="Helical" evidence="1">
    <location>
        <begin position="80"/>
        <end position="101"/>
    </location>
</feature>
<dbReference type="PANTHER" id="PTHR35867">
    <property type="entry name" value="PROTEIN RSEC"/>
    <property type="match status" value="1"/>
</dbReference>
<dbReference type="PANTHER" id="PTHR35867:SF1">
    <property type="entry name" value="PROTEIN RSEC"/>
    <property type="match status" value="1"/>
</dbReference>
<dbReference type="InterPro" id="IPR026268">
    <property type="entry name" value="RseC"/>
</dbReference>
<comment type="caution">
    <text evidence="2">The sequence shown here is derived from an EMBL/GenBank/DDBJ whole genome shotgun (WGS) entry which is preliminary data.</text>
</comment>
<dbReference type="InterPro" id="IPR007359">
    <property type="entry name" value="SigmaE_reg_RseC_MucC"/>
</dbReference>
<dbReference type="EMBL" id="JBHLWA010000032">
    <property type="protein sequence ID" value="MFC0323376.1"/>
    <property type="molecule type" value="Genomic_DNA"/>
</dbReference>
<keyword evidence="1" id="KW-0812">Transmembrane</keyword>
<dbReference type="Proteomes" id="UP001589769">
    <property type="component" value="Unassembled WGS sequence"/>
</dbReference>
<reference evidence="2 3" key="1">
    <citation type="submission" date="2024-09" db="EMBL/GenBank/DDBJ databases">
        <authorList>
            <person name="Sun Q."/>
            <person name="Mori K."/>
        </authorList>
    </citation>
    <scope>NUCLEOTIDE SEQUENCE [LARGE SCALE GENOMIC DNA]</scope>
    <source>
        <strain evidence="2 3">CCM 7538</strain>
    </source>
</reference>
<feature type="transmembrane region" description="Helical" evidence="1">
    <location>
        <begin position="107"/>
        <end position="125"/>
    </location>
</feature>
<name>A0ABV6HWX0_9PAST</name>
<keyword evidence="3" id="KW-1185">Reference proteome</keyword>
<dbReference type="PIRSF" id="PIRSF004923">
    <property type="entry name" value="RseC"/>
    <property type="match status" value="1"/>
</dbReference>
<organism evidence="2 3">
    <name type="scientific">Gallibacterium melopsittaci</name>
    <dbReference type="NCBI Taxonomy" id="516063"/>
    <lineage>
        <taxon>Bacteria</taxon>
        <taxon>Pseudomonadati</taxon>
        <taxon>Pseudomonadota</taxon>
        <taxon>Gammaproteobacteria</taxon>
        <taxon>Pasteurellales</taxon>
        <taxon>Pasteurellaceae</taxon>
        <taxon>Gallibacterium</taxon>
    </lineage>
</organism>